<feature type="domain" description="HTH gntR-type" evidence="6">
    <location>
        <begin position="30"/>
        <end position="98"/>
    </location>
</feature>
<dbReference type="CDD" id="cd07377">
    <property type="entry name" value="WHTH_GntR"/>
    <property type="match status" value="1"/>
</dbReference>
<dbReference type="SUPFAM" id="SSF46785">
    <property type="entry name" value="Winged helix' DNA-binding domain"/>
    <property type="match status" value="1"/>
</dbReference>
<gene>
    <name evidence="7" type="ORF">KGD84_20485</name>
</gene>
<dbReference type="InterPro" id="IPR051446">
    <property type="entry name" value="HTH_trans_reg/aminotransferase"/>
</dbReference>
<dbReference type="CDD" id="cd00609">
    <property type="entry name" value="AAT_like"/>
    <property type="match status" value="1"/>
</dbReference>
<keyword evidence="3" id="KW-0805">Transcription regulation</keyword>
<evidence type="ECO:0000256" key="2">
    <source>
        <dbReference type="ARBA" id="ARBA00022898"/>
    </source>
</evidence>
<keyword evidence="7" id="KW-0032">Aminotransferase</keyword>
<dbReference type="GO" id="GO:0008483">
    <property type="term" value="F:transaminase activity"/>
    <property type="evidence" value="ECO:0007669"/>
    <property type="project" value="UniProtKB-KW"/>
</dbReference>
<dbReference type="SUPFAM" id="SSF53383">
    <property type="entry name" value="PLP-dependent transferases"/>
    <property type="match status" value="1"/>
</dbReference>
<dbReference type="InterPro" id="IPR004839">
    <property type="entry name" value="Aminotransferase_I/II_large"/>
</dbReference>
<evidence type="ECO:0000256" key="4">
    <source>
        <dbReference type="ARBA" id="ARBA00023125"/>
    </source>
</evidence>
<sequence length="476" mass="49875">MSVPTGPKGAGEMAQGSDFLQLDASAVPRGERTEWLTGALRSAVASGVLPLGTRLPPTRVLAADLGVARGTVVEAYQRLTEEGLLTAARGAGTAVAARPLDAPAARSTGTWEPTVYAPETVDLASGIPDLAAFPRAAWLRAEREVLSTATARSLGYAPPQGTPELRTELSAWLARSRGVRAAPGQIVVTAGVTGALSILSQVLRARGLDTMAREDPGADGNRMILGHWLRSTVPVPVDGDGIDTDALAATDARAVLVTPAHQFPTGVVLSPLRRRALLAWARERDGLVIEDDYDAEYRYDRSPVGALHGLDPNLVAHTSSLSKTLAPALRAGWLVPPPHLLEDVVEARWAADLGSPSLPQLALALLLRDGTIARHLRTMRARHRARRDAAVAAVRAHLPGCTVLGVAAGLHLLVLLPGGVDDREAAARAERAGVAVQPLSRHRTAPGPPGLVIAYAGHGPARLREAVARLGAAVRL</sequence>
<dbReference type="Proteomes" id="UP000676079">
    <property type="component" value="Chromosome"/>
</dbReference>
<dbReference type="SMART" id="SM00345">
    <property type="entry name" value="HTH_GNTR"/>
    <property type="match status" value="1"/>
</dbReference>
<evidence type="ECO:0000256" key="3">
    <source>
        <dbReference type="ARBA" id="ARBA00023015"/>
    </source>
</evidence>
<reference evidence="7 8" key="1">
    <citation type="submission" date="2021-05" db="EMBL/GenBank/DDBJ databases">
        <title>Direct Submission.</title>
        <authorList>
            <person name="Li K."/>
            <person name="Gao J."/>
        </authorList>
    </citation>
    <scope>NUCLEOTIDE SEQUENCE [LARGE SCALE GENOMIC DNA]</scope>
    <source>
        <strain evidence="7 8">Mg02</strain>
    </source>
</reference>
<evidence type="ECO:0000313" key="8">
    <source>
        <dbReference type="Proteomes" id="UP000676079"/>
    </source>
</evidence>
<accession>A0ABX8BGF9</accession>
<dbReference type="InterPro" id="IPR000524">
    <property type="entry name" value="Tscrpt_reg_HTH_GntR"/>
</dbReference>
<dbReference type="Gene3D" id="1.10.10.10">
    <property type="entry name" value="Winged helix-like DNA-binding domain superfamily/Winged helix DNA-binding domain"/>
    <property type="match status" value="1"/>
</dbReference>
<keyword evidence="4" id="KW-0238">DNA-binding</keyword>
<dbReference type="Pfam" id="PF00155">
    <property type="entry name" value="Aminotran_1_2"/>
    <property type="match status" value="1"/>
</dbReference>
<keyword evidence="2" id="KW-0663">Pyridoxal phosphate</keyword>
<evidence type="ECO:0000256" key="1">
    <source>
        <dbReference type="ARBA" id="ARBA00005384"/>
    </source>
</evidence>
<dbReference type="Pfam" id="PF00392">
    <property type="entry name" value="GntR"/>
    <property type="match status" value="1"/>
</dbReference>
<dbReference type="PANTHER" id="PTHR46577">
    <property type="entry name" value="HTH-TYPE TRANSCRIPTIONAL REGULATORY PROTEIN GABR"/>
    <property type="match status" value="1"/>
</dbReference>
<dbReference type="PROSITE" id="PS50949">
    <property type="entry name" value="HTH_GNTR"/>
    <property type="match status" value="1"/>
</dbReference>
<comment type="similarity">
    <text evidence="1">In the C-terminal section; belongs to the class-I pyridoxal-phosphate-dependent aminotransferase family.</text>
</comment>
<keyword evidence="8" id="KW-1185">Reference proteome</keyword>
<proteinExistence type="inferred from homology"/>
<dbReference type="PRINTS" id="PR00035">
    <property type="entry name" value="HTHGNTR"/>
</dbReference>
<protein>
    <submittedName>
        <fullName evidence="7">PLP-dependent aminotransferase family protein</fullName>
    </submittedName>
</protein>
<dbReference type="Gene3D" id="3.40.640.10">
    <property type="entry name" value="Type I PLP-dependent aspartate aminotransferase-like (Major domain)"/>
    <property type="match status" value="1"/>
</dbReference>
<dbReference type="EMBL" id="CP074133">
    <property type="protein sequence ID" value="QUX20845.1"/>
    <property type="molecule type" value="Genomic_DNA"/>
</dbReference>
<dbReference type="InterPro" id="IPR036390">
    <property type="entry name" value="WH_DNA-bd_sf"/>
</dbReference>
<dbReference type="InterPro" id="IPR015421">
    <property type="entry name" value="PyrdxlP-dep_Trfase_major"/>
</dbReference>
<name>A0ABX8BGF9_9ACTN</name>
<dbReference type="InterPro" id="IPR036388">
    <property type="entry name" value="WH-like_DNA-bd_sf"/>
</dbReference>
<organism evidence="7 8">
    <name type="scientific">Nocardiopsis changdeensis</name>
    <dbReference type="NCBI Taxonomy" id="2831969"/>
    <lineage>
        <taxon>Bacteria</taxon>
        <taxon>Bacillati</taxon>
        <taxon>Actinomycetota</taxon>
        <taxon>Actinomycetes</taxon>
        <taxon>Streptosporangiales</taxon>
        <taxon>Nocardiopsidaceae</taxon>
        <taxon>Nocardiopsis</taxon>
    </lineage>
</organism>
<evidence type="ECO:0000256" key="5">
    <source>
        <dbReference type="ARBA" id="ARBA00023163"/>
    </source>
</evidence>
<evidence type="ECO:0000259" key="6">
    <source>
        <dbReference type="PROSITE" id="PS50949"/>
    </source>
</evidence>
<dbReference type="RefSeq" id="WP_220562042.1">
    <property type="nucleotide sequence ID" value="NZ_CP074133.1"/>
</dbReference>
<keyword evidence="5" id="KW-0804">Transcription</keyword>
<dbReference type="PANTHER" id="PTHR46577:SF1">
    <property type="entry name" value="HTH-TYPE TRANSCRIPTIONAL REGULATORY PROTEIN GABR"/>
    <property type="match status" value="1"/>
</dbReference>
<dbReference type="InterPro" id="IPR015424">
    <property type="entry name" value="PyrdxlP-dep_Trfase"/>
</dbReference>
<evidence type="ECO:0000313" key="7">
    <source>
        <dbReference type="EMBL" id="QUX20845.1"/>
    </source>
</evidence>
<keyword evidence="7" id="KW-0808">Transferase</keyword>